<comment type="caution">
    <text evidence="1">The sequence shown here is derived from an EMBL/GenBank/DDBJ whole genome shotgun (WGS) entry which is preliminary data.</text>
</comment>
<reference evidence="1" key="1">
    <citation type="journal article" date="2020" name="Stud. Mycol.">
        <title>101 Dothideomycetes genomes: a test case for predicting lifestyles and emergence of pathogens.</title>
        <authorList>
            <person name="Haridas S."/>
            <person name="Albert R."/>
            <person name="Binder M."/>
            <person name="Bloem J."/>
            <person name="Labutti K."/>
            <person name="Salamov A."/>
            <person name="Andreopoulos B."/>
            <person name="Baker S."/>
            <person name="Barry K."/>
            <person name="Bills G."/>
            <person name="Bluhm B."/>
            <person name="Cannon C."/>
            <person name="Castanera R."/>
            <person name="Culley D."/>
            <person name="Daum C."/>
            <person name="Ezra D."/>
            <person name="Gonzalez J."/>
            <person name="Henrissat B."/>
            <person name="Kuo A."/>
            <person name="Liang C."/>
            <person name="Lipzen A."/>
            <person name="Lutzoni F."/>
            <person name="Magnuson J."/>
            <person name="Mondo S."/>
            <person name="Nolan M."/>
            <person name="Ohm R."/>
            <person name="Pangilinan J."/>
            <person name="Park H.-J."/>
            <person name="Ramirez L."/>
            <person name="Alfaro M."/>
            <person name="Sun H."/>
            <person name="Tritt A."/>
            <person name="Yoshinaga Y."/>
            <person name="Zwiers L.-H."/>
            <person name="Turgeon B."/>
            <person name="Goodwin S."/>
            <person name="Spatafora J."/>
            <person name="Crous P."/>
            <person name="Grigoriev I."/>
        </authorList>
    </citation>
    <scope>NUCLEOTIDE SEQUENCE</scope>
    <source>
        <strain evidence="1">CBS 260.36</strain>
    </source>
</reference>
<protein>
    <submittedName>
        <fullName evidence="1">Uncharacterized protein</fullName>
    </submittedName>
</protein>
<dbReference type="Proteomes" id="UP000799439">
    <property type="component" value="Unassembled WGS sequence"/>
</dbReference>
<dbReference type="AlphaFoldDB" id="A0A9P4IY94"/>
<sequence>MSASRAFSTSAKKALVWVGATELDLIAANGSRGPKVVEAVHAIEAHAEAMYPGKASVLKIQGTKLHKSTKDPNETEEVVSVSVLTESGTRLLSGHAQASGGFTTHTARAGR</sequence>
<evidence type="ECO:0000313" key="1">
    <source>
        <dbReference type="EMBL" id="KAF2150846.1"/>
    </source>
</evidence>
<dbReference type="OrthoDB" id="3531694at2759"/>
<dbReference type="EMBL" id="ML996089">
    <property type="protein sequence ID" value="KAF2150846.1"/>
    <property type="molecule type" value="Genomic_DNA"/>
</dbReference>
<name>A0A9P4IY94_9PEZI</name>
<keyword evidence="2" id="KW-1185">Reference proteome</keyword>
<evidence type="ECO:0000313" key="2">
    <source>
        <dbReference type="Proteomes" id="UP000799439"/>
    </source>
</evidence>
<gene>
    <name evidence="1" type="ORF">K461DRAFT_296079</name>
</gene>
<organism evidence="1 2">
    <name type="scientific">Myriangium duriaei CBS 260.36</name>
    <dbReference type="NCBI Taxonomy" id="1168546"/>
    <lineage>
        <taxon>Eukaryota</taxon>
        <taxon>Fungi</taxon>
        <taxon>Dikarya</taxon>
        <taxon>Ascomycota</taxon>
        <taxon>Pezizomycotina</taxon>
        <taxon>Dothideomycetes</taxon>
        <taxon>Dothideomycetidae</taxon>
        <taxon>Myriangiales</taxon>
        <taxon>Myriangiaceae</taxon>
        <taxon>Myriangium</taxon>
    </lineage>
</organism>
<proteinExistence type="predicted"/>
<accession>A0A9P4IY94</accession>